<evidence type="ECO:0000256" key="1">
    <source>
        <dbReference type="ARBA" id="ARBA00022679"/>
    </source>
</evidence>
<evidence type="ECO:0000256" key="2">
    <source>
        <dbReference type="SAM" id="MobiDB-lite"/>
    </source>
</evidence>
<feature type="region of interest" description="Disordered" evidence="2">
    <location>
        <begin position="1"/>
        <end position="43"/>
    </location>
</feature>
<feature type="domain" description="Glycosyltransferase family 28 N-terminal" evidence="3">
    <location>
        <begin position="879"/>
        <end position="1030"/>
    </location>
</feature>
<dbReference type="InterPro" id="IPR010610">
    <property type="entry name" value="EryCIII-like_C"/>
</dbReference>
<evidence type="ECO:0008006" key="7">
    <source>
        <dbReference type="Google" id="ProtNLM"/>
    </source>
</evidence>
<dbReference type="FunFam" id="3.40.50.2000:FF:000009">
    <property type="entry name" value="Sterol 3-beta-glucosyltransferase UGT80A2"/>
    <property type="match status" value="1"/>
</dbReference>
<evidence type="ECO:0000313" key="5">
    <source>
        <dbReference type="EMBL" id="KAG7382204.1"/>
    </source>
</evidence>
<dbReference type="GO" id="GO:0016906">
    <property type="term" value="F:sterol 3-beta-glucosyltransferase activity"/>
    <property type="evidence" value="ECO:0007669"/>
    <property type="project" value="UniProtKB-ARBA"/>
</dbReference>
<comment type="caution">
    <text evidence="5">The sequence shown here is derived from an EMBL/GenBank/DDBJ whole genome shotgun (WGS) entry which is preliminary data.</text>
</comment>
<feature type="domain" description="Glycosyltransferase family 28 N-terminal" evidence="3">
    <location>
        <begin position="133"/>
        <end position="288"/>
    </location>
</feature>
<name>A0A8T1VS01_9STRA</name>
<feature type="compositionally biased region" description="Basic and acidic residues" evidence="2">
    <location>
        <begin position="1"/>
        <end position="15"/>
    </location>
</feature>
<proteinExistence type="predicted"/>
<feature type="domain" description="Erythromycin biosynthesis protein CIII-like C-terminal" evidence="4">
    <location>
        <begin position="448"/>
        <end position="551"/>
    </location>
</feature>
<dbReference type="InterPro" id="IPR004276">
    <property type="entry name" value="GlycoTrans_28_N"/>
</dbReference>
<dbReference type="Pfam" id="PF03033">
    <property type="entry name" value="Glyco_transf_28"/>
    <property type="match status" value="2"/>
</dbReference>
<feature type="compositionally biased region" description="Basic and acidic residues" evidence="2">
    <location>
        <begin position="26"/>
        <end position="43"/>
    </location>
</feature>
<organism evidence="5 6">
    <name type="scientific">Phytophthora pseudosyringae</name>
    <dbReference type="NCBI Taxonomy" id="221518"/>
    <lineage>
        <taxon>Eukaryota</taxon>
        <taxon>Sar</taxon>
        <taxon>Stramenopiles</taxon>
        <taxon>Oomycota</taxon>
        <taxon>Peronosporomycetes</taxon>
        <taxon>Peronosporales</taxon>
        <taxon>Peronosporaceae</taxon>
        <taxon>Phytophthora</taxon>
    </lineage>
</organism>
<dbReference type="InterPro" id="IPR002213">
    <property type="entry name" value="UDP_glucos_trans"/>
</dbReference>
<reference evidence="5" key="1">
    <citation type="submission" date="2021-02" db="EMBL/GenBank/DDBJ databases">
        <authorList>
            <person name="Palmer J.M."/>
        </authorList>
    </citation>
    <scope>NUCLEOTIDE SEQUENCE</scope>
    <source>
        <strain evidence="5">SCRP734</strain>
    </source>
</reference>
<dbReference type="InterPro" id="IPR050426">
    <property type="entry name" value="Glycosyltransferase_28"/>
</dbReference>
<dbReference type="PANTHER" id="PTHR48050">
    <property type="entry name" value="STEROL 3-BETA-GLUCOSYLTRANSFERASE"/>
    <property type="match status" value="1"/>
</dbReference>
<evidence type="ECO:0000313" key="6">
    <source>
        <dbReference type="Proteomes" id="UP000694044"/>
    </source>
</evidence>
<keyword evidence="1" id="KW-0808">Transferase</keyword>
<gene>
    <name evidence="5" type="ORF">PHYPSEUDO_005132</name>
</gene>
<dbReference type="GO" id="GO:0005975">
    <property type="term" value="P:carbohydrate metabolic process"/>
    <property type="evidence" value="ECO:0007669"/>
    <property type="project" value="InterPro"/>
</dbReference>
<protein>
    <recommendedName>
        <fullName evidence="7">Sterol 3-beta-glucosyltransferase</fullName>
    </recommendedName>
</protein>
<feature type="compositionally biased region" description="Low complexity" evidence="2">
    <location>
        <begin position="1426"/>
        <end position="1441"/>
    </location>
</feature>
<accession>A0A8T1VS01</accession>
<dbReference type="Pfam" id="PF06722">
    <property type="entry name" value="EryCIII-like_C"/>
    <property type="match status" value="1"/>
</dbReference>
<feature type="region of interest" description="Disordered" evidence="2">
    <location>
        <begin position="1420"/>
        <end position="1441"/>
    </location>
</feature>
<dbReference type="FunFam" id="3.40.50.2000:FF:000163">
    <property type="entry name" value="Sterol 3-beta-glucosyltransferase"/>
    <property type="match status" value="2"/>
</dbReference>
<evidence type="ECO:0000259" key="3">
    <source>
        <dbReference type="Pfam" id="PF03033"/>
    </source>
</evidence>
<dbReference type="OrthoDB" id="5835829at2759"/>
<dbReference type="PANTHER" id="PTHR48050:SF13">
    <property type="entry name" value="STEROL 3-BETA-GLUCOSYLTRANSFERASE UGT80A2"/>
    <property type="match status" value="1"/>
</dbReference>
<dbReference type="EMBL" id="JAGDFM010000216">
    <property type="protein sequence ID" value="KAG7382204.1"/>
    <property type="molecule type" value="Genomic_DNA"/>
</dbReference>
<sequence>METTHDEDKAPKTEAEAAPQAAAAAEEEKPQTPAHEEPMPKRWKEALVRAVQTIAEERRRQSVDVDRLTSFADVVQAAAAFDRDGHIHMDFDEDDDKYDISRLQEQAKRREDESVRTTRQSSRADYDAPLMTICIMIVGTHGDVQPFVAIAKRLLHDGHRVRLATHAVYRDFVMSHGVEFYPLAGDPKELSAYMVKTGGHLIPLNLEAIQKDVPRNMQMIEEILYSTWPAVSEADPDGGGPGVTGKPFRAQAIISNPVTYGHIHVAERLGVPLHIMFPQPWVPTTAFPHPLSNMPYTGKPTKVNYMSYKMVDLLMWQGTEGMVNAFRRDKLQLRKIRKGDGGRDILLDLAIPHAFMWSPRLVPKPSDWGKIYDVIGTVTLEGPSSSYTPSPELEAFLGDDAGPIFVGFGSMVLQDPKGVTKMIIEAAEQARVRVLIQSSWSDMAGDLTIPENMFFLGSCPHDWLMQRVSAVVHHGGAGTTAAGLLAGKPTFIVPFFGDQPFWGRAVLDAGVGVESCPISQLTTEKLRAAFEALESPQLRARAIAMRDLMRQEDGAGEAVNCFYRNLPLHHMRCDLGCGRAATMWSQKDKIRLCDECEFVVVSRPENSPKDIVEYSFVDYSARGPENVLEGASAGVGAFAHVFGSGFKDVIVKPAQGYREEGAKGAVIGLVKGLGGLMISPLVGTLVFADHLATGAYNNVRGDEDKKKGSLIADNRKLLNAIGFKTRNVHNGSMSADEVVDGNDLLSTQIAIQLTPEEKSKLEGRFDALVKERKLHGQESFKLAKRSFSTSESSESTEEAEALVVNVDGATFNGTDSFEITFGDGGKVGEALHESEVEEMEAQARYEEETHKKRLESLNSKPLPTMNICMMTTGSWEESVQQYVAIGLRLKADGHCVRIATNSGHRDRIVSVGLDFYPLGGSAITTGNFLQYLHQRSQDEPRHKSRLLNYAHAKLNHRRESFPEVDDLRELVFSLWPACVDVDPLVPGKAFRADAIIAHPYLFGQTIVAERLGVPLHCMSYNPQSRTQAFPHLISSNMKLHRPYRYAPTNAVSYDVIDHVLWNGMRDVLDEFRYFLGLTGKSITNNLLAEWRVPHTYLWNHAILPKPHDWGSEITIAGYVELEESDPEDTDLAAIEQELRAFAGNSADTPLIYFGFQCGDWDPRRIQDLVSTLEKAARKANVRVVFQGYENSNGDAAFFVGGTDVVFEIDQHFPIKRILPHVHATIHWGDLSIMSTCLAAEKPACVVPHNITQRMWGQALVLSGAGVEPLEMDALTPSNLVHVFRVLLDPKLAHCAKRLAPKFSSSNAIETAVSAFYSNLPLAGMTCDLDPGRIARVYDSLHEMKLSYEARLVVHQMTKDAGSAGDLKYKPLKYSQHHPPRFSLRELELLHSASSSNLKKQPRTKVLYTYDPASEELAARVDDERASLTSSSSSTESVISKSFGGAPRKKRMQFSRAQSMALNVVEMPKFWNSPEEQAKCTLEINAKYEKLLTTRKFANGTTSSSASSVAL</sequence>
<keyword evidence="6" id="KW-1185">Reference proteome</keyword>
<evidence type="ECO:0000259" key="4">
    <source>
        <dbReference type="Pfam" id="PF06722"/>
    </source>
</evidence>
<dbReference type="Proteomes" id="UP000694044">
    <property type="component" value="Unassembled WGS sequence"/>
</dbReference>
<dbReference type="CDD" id="cd03784">
    <property type="entry name" value="GT1_Gtf-like"/>
    <property type="match status" value="1"/>
</dbReference>